<gene>
    <name evidence="9" type="ORF">LMG18101_02974</name>
</gene>
<organism evidence="9 10">
    <name type="scientific">Ralstonia flaminis</name>
    <dbReference type="NCBI Taxonomy" id="3058597"/>
    <lineage>
        <taxon>Bacteria</taxon>
        <taxon>Pseudomonadati</taxon>
        <taxon>Pseudomonadota</taxon>
        <taxon>Betaproteobacteria</taxon>
        <taxon>Burkholderiales</taxon>
        <taxon>Burkholderiaceae</taxon>
        <taxon>Ralstonia</taxon>
    </lineage>
</organism>
<evidence type="ECO:0000256" key="6">
    <source>
        <dbReference type="ARBA" id="ARBA00023237"/>
    </source>
</evidence>
<dbReference type="Pfam" id="PF02321">
    <property type="entry name" value="OEP"/>
    <property type="match status" value="2"/>
</dbReference>
<feature type="transmembrane region" description="Helical" evidence="8">
    <location>
        <begin position="12"/>
        <end position="34"/>
    </location>
</feature>
<dbReference type="InterPro" id="IPR003423">
    <property type="entry name" value="OMP_efflux"/>
</dbReference>
<keyword evidence="4 8" id="KW-0812">Transmembrane</keyword>
<evidence type="ECO:0000256" key="5">
    <source>
        <dbReference type="ARBA" id="ARBA00023136"/>
    </source>
</evidence>
<dbReference type="RefSeq" id="WP_430715447.1">
    <property type="nucleotide sequence ID" value="NZ_CATZLL010000009.1"/>
</dbReference>
<comment type="subcellular location">
    <subcellularLocation>
        <location evidence="7">Cell outer membrane</location>
        <topology evidence="7">Peripheral membrane protein</topology>
    </subcellularLocation>
</comment>
<keyword evidence="6 7" id="KW-0998">Cell outer membrane</keyword>
<keyword evidence="8" id="KW-1133">Transmembrane helix</keyword>
<evidence type="ECO:0000256" key="3">
    <source>
        <dbReference type="ARBA" id="ARBA00022452"/>
    </source>
</evidence>
<keyword evidence="7" id="KW-0204">Cytolysis</keyword>
<dbReference type="InterPro" id="IPR028351">
    <property type="entry name" value="CyaE"/>
</dbReference>
<dbReference type="Proteomes" id="UP001189757">
    <property type="component" value="Unassembled WGS sequence"/>
</dbReference>
<comment type="function">
    <text evidence="7">CyaE is necessary for transport of calmodulin-sensitive adenylate cyclase-hemolysin (cyclolysin).</text>
</comment>
<dbReference type="InterPro" id="IPR051906">
    <property type="entry name" value="TolC-like"/>
</dbReference>
<keyword evidence="7" id="KW-0354">Hemolysis</keyword>
<protein>
    <recommendedName>
        <fullName evidence="7">Protein CyaE</fullName>
    </recommendedName>
</protein>
<evidence type="ECO:0000256" key="1">
    <source>
        <dbReference type="ARBA" id="ARBA00007613"/>
    </source>
</evidence>
<sequence>MSGKVGERATKALLYGVACGFALLYGSAASAWSWPARLDDPLYARPPVLDRGAVLPGDGQPIGCPLGAAVDHPLTLSETVDLALCNNPQIKAAWAAIKIQAGAVGEARAAYLPTMTSTLSQLHTRNEFPGHPEANNSTDGHTLYAGLNWRIFDFGTRAANREAANALLVAAMTAHDAALQKTLASVVGAYFDVLTSHAAVSARAEATKLAQDTVDATERREKRGAAGQGDTLQARTALAKAQLAEQRVRADDNKAVAVLVYAVGLKPGARVQLAEMPDGASTEVVGDLQGWLDEAMTRHPAIAAARAQLDAARAKVRQVRDEGLPTIDLTGNVYQNGYPNQGLQGTRSTVTTVGVTLTIPLFEGFARTYKVQGAAAQAEQSAAQYEDTEHQILSDVIKTHADAVSALSNLEASDTLLKSARAALMSSERRYARGAADILELLSTQSALSDALQERVRCVSEWRSARLRLMATAGVLGRASIE</sequence>
<evidence type="ECO:0000256" key="4">
    <source>
        <dbReference type="ARBA" id="ARBA00022692"/>
    </source>
</evidence>
<keyword evidence="5 7" id="KW-0472">Membrane</keyword>
<evidence type="ECO:0000256" key="2">
    <source>
        <dbReference type="ARBA" id="ARBA00022448"/>
    </source>
</evidence>
<comment type="caution">
    <text evidence="9">The sequence shown here is derived from an EMBL/GenBank/DDBJ whole genome shotgun (WGS) entry which is preliminary data.</text>
</comment>
<evidence type="ECO:0000256" key="7">
    <source>
        <dbReference type="PIRNR" id="PIRNR001892"/>
    </source>
</evidence>
<reference evidence="9 10" key="1">
    <citation type="submission" date="2023-07" db="EMBL/GenBank/DDBJ databases">
        <authorList>
            <person name="Peeters C."/>
        </authorList>
    </citation>
    <scope>NUCLEOTIDE SEQUENCE [LARGE SCALE GENOMIC DNA]</scope>
    <source>
        <strain evidence="9 10">LMG 18101</strain>
    </source>
</reference>
<dbReference type="EMBL" id="CATZLL010000009">
    <property type="protein sequence ID" value="CAJ0816553.1"/>
    <property type="molecule type" value="Genomic_DNA"/>
</dbReference>
<evidence type="ECO:0000256" key="8">
    <source>
        <dbReference type="SAM" id="Phobius"/>
    </source>
</evidence>
<evidence type="ECO:0000313" key="9">
    <source>
        <dbReference type="EMBL" id="CAJ0816553.1"/>
    </source>
</evidence>
<accession>A0ABN9JNG7</accession>
<proteinExistence type="inferred from homology"/>
<dbReference type="SUPFAM" id="SSF56954">
    <property type="entry name" value="Outer membrane efflux proteins (OEP)"/>
    <property type="match status" value="1"/>
</dbReference>
<comment type="similarity">
    <text evidence="1 7">Belongs to the outer membrane factor (OMF) (TC 1.B.17) family.</text>
</comment>
<dbReference type="Gene3D" id="1.20.1600.10">
    <property type="entry name" value="Outer membrane efflux proteins (OEP)"/>
    <property type="match status" value="1"/>
</dbReference>
<dbReference type="PANTHER" id="PTHR30026:SF20">
    <property type="entry name" value="OUTER MEMBRANE PROTEIN TOLC"/>
    <property type="match status" value="1"/>
</dbReference>
<dbReference type="PANTHER" id="PTHR30026">
    <property type="entry name" value="OUTER MEMBRANE PROTEIN TOLC"/>
    <property type="match status" value="1"/>
</dbReference>
<keyword evidence="10" id="KW-1185">Reference proteome</keyword>
<keyword evidence="2 7" id="KW-0813">Transport</keyword>
<dbReference type="PIRSF" id="PIRSF001892">
    <property type="entry name" value="CyaE"/>
    <property type="match status" value="1"/>
</dbReference>
<keyword evidence="3" id="KW-1134">Transmembrane beta strand</keyword>
<name>A0ABN9JNG7_9RALS</name>
<evidence type="ECO:0000313" key="10">
    <source>
        <dbReference type="Proteomes" id="UP001189757"/>
    </source>
</evidence>